<name>A0A382C0R8_9ZZZZ</name>
<dbReference type="Pfam" id="PF12680">
    <property type="entry name" value="SnoaL_2"/>
    <property type="match status" value="1"/>
</dbReference>
<dbReference type="AlphaFoldDB" id="A0A382C0R8"/>
<gene>
    <name evidence="2" type="ORF">METZ01_LOCUS172185</name>
</gene>
<dbReference type="InterPro" id="IPR037401">
    <property type="entry name" value="SnoaL-like"/>
</dbReference>
<evidence type="ECO:0000313" key="2">
    <source>
        <dbReference type="EMBL" id="SVB19331.1"/>
    </source>
</evidence>
<evidence type="ECO:0000259" key="1">
    <source>
        <dbReference type="Pfam" id="PF12680"/>
    </source>
</evidence>
<organism evidence="2">
    <name type="scientific">marine metagenome</name>
    <dbReference type="NCBI Taxonomy" id="408172"/>
    <lineage>
        <taxon>unclassified sequences</taxon>
        <taxon>metagenomes</taxon>
        <taxon>ecological metagenomes</taxon>
    </lineage>
</organism>
<sequence>MAKMEQLQEVWEAKDLDGVLSFFTDDYEMRILHTNQTMKGQEARDYLKEMVLDEGTVSSDFRIIYENDDCAVTYERMTGEFNGQCSIVQLWRGSKIYYHEISLIEDPK</sequence>
<protein>
    <recommendedName>
        <fullName evidence="1">SnoaL-like domain-containing protein</fullName>
    </recommendedName>
</protein>
<feature type="domain" description="SnoaL-like" evidence="1">
    <location>
        <begin position="5"/>
        <end position="83"/>
    </location>
</feature>
<dbReference type="Gene3D" id="3.10.450.50">
    <property type="match status" value="1"/>
</dbReference>
<dbReference type="InterPro" id="IPR032710">
    <property type="entry name" value="NTF2-like_dom_sf"/>
</dbReference>
<dbReference type="SUPFAM" id="SSF54427">
    <property type="entry name" value="NTF2-like"/>
    <property type="match status" value="1"/>
</dbReference>
<dbReference type="EMBL" id="UINC01032149">
    <property type="protein sequence ID" value="SVB19331.1"/>
    <property type="molecule type" value="Genomic_DNA"/>
</dbReference>
<proteinExistence type="predicted"/>
<accession>A0A382C0R8</accession>
<reference evidence="2" key="1">
    <citation type="submission" date="2018-05" db="EMBL/GenBank/DDBJ databases">
        <authorList>
            <person name="Lanie J.A."/>
            <person name="Ng W.-L."/>
            <person name="Kazmierczak K.M."/>
            <person name="Andrzejewski T.M."/>
            <person name="Davidsen T.M."/>
            <person name="Wayne K.J."/>
            <person name="Tettelin H."/>
            <person name="Glass J.I."/>
            <person name="Rusch D."/>
            <person name="Podicherti R."/>
            <person name="Tsui H.-C.T."/>
            <person name="Winkler M.E."/>
        </authorList>
    </citation>
    <scope>NUCLEOTIDE SEQUENCE</scope>
</reference>